<accession>A0A0E9UF65</accession>
<name>A0A0E9UF65_ANGAN</name>
<proteinExistence type="predicted"/>
<evidence type="ECO:0000313" key="1">
    <source>
        <dbReference type="EMBL" id="JAH63855.1"/>
    </source>
</evidence>
<dbReference type="EMBL" id="GBXM01044722">
    <property type="protein sequence ID" value="JAH63855.1"/>
    <property type="molecule type" value="Transcribed_RNA"/>
</dbReference>
<sequence length="27" mass="2967">MYFSAGPSSLHLAKDLGEKSVSYHTQL</sequence>
<protein>
    <submittedName>
        <fullName evidence="1">Uncharacterized protein</fullName>
    </submittedName>
</protein>
<organism evidence="1">
    <name type="scientific">Anguilla anguilla</name>
    <name type="common">European freshwater eel</name>
    <name type="synonym">Muraena anguilla</name>
    <dbReference type="NCBI Taxonomy" id="7936"/>
    <lineage>
        <taxon>Eukaryota</taxon>
        <taxon>Metazoa</taxon>
        <taxon>Chordata</taxon>
        <taxon>Craniata</taxon>
        <taxon>Vertebrata</taxon>
        <taxon>Euteleostomi</taxon>
        <taxon>Actinopterygii</taxon>
        <taxon>Neopterygii</taxon>
        <taxon>Teleostei</taxon>
        <taxon>Anguilliformes</taxon>
        <taxon>Anguillidae</taxon>
        <taxon>Anguilla</taxon>
    </lineage>
</organism>
<reference evidence="1" key="1">
    <citation type="submission" date="2014-11" db="EMBL/GenBank/DDBJ databases">
        <authorList>
            <person name="Amaro Gonzalez C."/>
        </authorList>
    </citation>
    <scope>NUCLEOTIDE SEQUENCE</scope>
</reference>
<reference evidence="1" key="2">
    <citation type="journal article" date="2015" name="Fish Shellfish Immunol.">
        <title>Early steps in the European eel (Anguilla anguilla)-Vibrio vulnificus interaction in the gills: Role of the RtxA13 toxin.</title>
        <authorList>
            <person name="Callol A."/>
            <person name="Pajuelo D."/>
            <person name="Ebbesson L."/>
            <person name="Teles M."/>
            <person name="MacKenzie S."/>
            <person name="Amaro C."/>
        </authorList>
    </citation>
    <scope>NUCLEOTIDE SEQUENCE</scope>
</reference>
<dbReference type="AlphaFoldDB" id="A0A0E9UF65"/>